<evidence type="ECO:0000256" key="7">
    <source>
        <dbReference type="PROSITE-ProRule" id="PRU00339"/>
    </source>
</evidence>
<feature type="signal peptide" evidence="8">
    <location>
        <begin position="1"/>
        <end position="28"/>
    </location>
</feature>
<accession>A0ABT3JSI7</accession>
<comment type="caution">
    <text evidence="10">The sequence shown here is derived from an EMBL/GenBank/DDBJ whole genome shotgun (WGS) entry which is preliminary data.</text>
</comment>
<dbReference type="Pfam" id="PF05420">
    <property type="entry name" value="BCSC_C"/>
    <property type="match status" value="1"/>
</dbReference>
<dbReference type="PROSITE" id="PS50005">
    <property type="entry name" value="TPR"/>
    <property type="match status" value="1"/>
</dbReference>
<evidence type="ECO:0000256" key="2">
    <source>
        <dbReference type="ARBA" id="ARBA00005186"/>
    </source>
</evidence>
<gene>
    <name evidence="10" type="primary">bcsC</name>
    <name evidence="10" type="ORF">OK345_02960</name>
</gene>
<keyword evidence="6" id="KW-0135">Cellulose biosynthesis</keyword>
<evidence type="ECO:0000313" key="10">
    <source>
        <dbReference type="EMBL" id="MCW4471465.1"/>
    </source>
</evidence>
<reference evidence="10 11" key="1">
    <citation type="submission" date="2022-10" db="EMBL/GenBank/DDBJ databases">
        <title>Xanthomonas sp. H13-6.</title>
        <authorList>
            <person name="Liu X."/>
            <person name="Deng Z."/>
            <person name="Jiang Y."/>
            <person name="Yu T."/>
            <person name="Ai J."/>
        </authorList>
    </citation>
    <scope>NUCLEOTIDE SEQUENCE [LARGE SCALE GENOMIC DNA]</scope>
    <source>
        <strain evidence="10 11">H13-6</strain>
    </source>
</reference>
<dbReference type="RefSeq" id="WP_265126417.1">
    <property type="nucleotide sequence ID" value="NZ_JAPCHY010000002.1"/>
</dbReference>
<organism evidence="10 11">
    <name type="scientific">Xanthomonas chitinilytica</name>
    <dbReference type="NCBI Taxonomy" id="2989819"/>
    <lineage>
        <taxon>Bacteria</taxon>
        <taxon>Pseudomonadati</taxon>
        <taxon>Pseudomonadota</taxon>
        <taxon>Gammaproteobacteria</taxon>
        <taxon>Lysobacterales</taxon>
        <taxon>Lysobacteraceae</taxon>
        <taxon>Xanthomonas</taxon>
    </lineage>
</organism>
<sequence length="1194" mass="131410">MRADHPLLRPAAGLVSLCLLCGAPLPQAAAQPRGAVVAEQREWLLSQVRVGEATGRVDLVQDSLARLRRLAPDDRAALLAGMQAALRLQQPEEAESLFRRLQAIAPDAAETRQAMQLWELYEGSGRELLQQAQLLSTAGRRDEAIAAYEKLFGTRPPDFATAADYWRLRAAVPGGRRHAIARLQELDRRYPGNPALRQNLVQLLFAETRERDALALLHRMAEDPGTRDVAARRELDYLADQPPGDANVVQLRAFIDRYQQSPVVADAQALLEQRQRLVADPGWRAGQQATRLLERDGDPVQAEALFRQALRSHPQDAGLLGGMGQALARQGRRDQAIAWFQRAVQAEQDHHRGSKWRDLERSTRYWLQLGQGEAALEAGDIDAGEHYYRQALQLAGGDPYARLGLAAVADARGDTAAAERELLLARRQAPGNADAIRRLAQLYARQGPQRLQDFMASLEPAQREQYAALLRDAQRQQLQHEAEQAEAGGDPARARALLERAADIAPDDIWLTYRLAGRLHGEGRTGEADARFARLLQSQGDVPAARYAQALFLSSSDRDGAALEALAAIDAAHWSEDMHALSARLQRQQLFARARALREGGDEAAASALLRDAAAGQQDAELLLADWAAQRRDWAQAQQLYAQVLARDPANAEARLGQIEVRIGQGDLAAARRALEQAPPELAAEDVPARRRLANAWAAVGERGRALAALRELIAGNGEPDALLYRDAARLMDDDPQQALDTYALAMRDNGLLSPNQAQPRDDRALTLASRESAQDDWLRRSLRSDVEALYQRHNPTLTVLQDSGRRSDGTPGISRLARDTRIVHLDAAFAGGLGFARIEQVRMDARHFRTDADGIYDEDFGTCDLDLVQADGTLLSAPSCDTRVHQRLDSGAGLALGWRNLDDTLRFDLGHTPGGYPVGNWLGGIGVGGDLGVLGWSATASRRPMTNSLLSQAGAVDPRTGLRWGGVTANGATFSLGYDQGGRNGIWSNWSWHRLRGENVLDNERARAMAGWYHKLIQRPDMRLDVGLSAMYWRYRHDLGGYSLGQGGYYSPQRYTSIGLPVSFAWRNDDWSLRLDGSLSASRARSDGISRFPDDPALQRALAVLEARYGPVTVSPAGLESADSTSSGSGYRLYAAVERRLGDHFVLGAATTLQRSRDYAPNSFQLYLRYALQPWRGNLPLPVRPLEPYGEFR</sequence>
<dbReference type="Gene3D" id="1.25.40.10">
    <property type="entry name" value="Tetratricopeptide repeat domain"/>
    <property type="match status" value="4"/>
</dbReference>
<dbReference type="SUPFAM" id="SSF48452">
    <property type="entry name" value="TPR-like"/>
    <property type="match status" value="3"/>
</dbReference>
<dbReference type="NCBIfam" id="NF008520">
    <property type="entry name" value="PRK11447.1"/>
    <property type="match status" value="1"/>
</dbReference>
<dbReference type="Pfam" id="PF14559">
    <property type="entry name" value="TPR_19"/>
    <property type="match status" value="4"/>
</dbReference>
<protein>
    <submittedName>
        <fullName evidence="10">Cellulose synthase complex outer membrane protein BcsC</fullName>
    </submittedName>
</protein>
<feature type="chain" id="PRO_5046979813" evidence="8">
    <location>
        <begin position="29"/>
        <end position="1194"/>
    </location>
</feature>
<evidence type="ECO:0000259" key="9">
    <source>
        <dbReference type="Pfam" id="PF05420"/>
    </source>
</evidence>
<evidence type="ECO:0000256" key="1">
    <source>
        <dbReference type="ARBA" id="ARBA00003476"/>
    </source>
</evidence>
<evidence type="ECO:0000256" key="5">
    <source>
        <dbReference type="ARBA" id="ARBA00022803"/>
    </source>
</evidence>
<dbReference type="InterPro" id="IPR011990">
    <property type="entry name" value="TPR-like_helical_dom_sf"/>
</dbReference>
<dbReference type="EMBL" id="JAPCHY010000002">
    <property type="protein sequence ID" value="MCW4471465.1"/>
    <property type="molecule type" value="Genomic_DNA"/>
</dbReference>
<evidence type="ECO:0000256" key="4">
    <source>
        <dbReference type="ARBA" id="ARBA00022737"/>
    </source>
</evidence>
<keyword evidence="3 8" id="KW-0732">Signal</keyword>
<dbReference type="InterPro" id="IPR019734">
    <property type="entry name" value="TPR_rpt"/>
</dbReference>
<keyword evidence="4" id="KW-0677">Repeat</keyword>
<dbReference type="InterPro" id="IPR051012">
    <property type="entry name" value="CellSynth/LPSAsmb/PSIAsmb"/>
</dbReference>
<keyword evidence="11" id="KW-1185">Reference proteome</keyword>
<dbReference type="PANTHER" id="PTHR45586">
    <property type="entry name" value="TPR REPEAT-CONTAINING PROTEIN PA4667"/>
    <property type="match status" value="1"/>
</dbReference>
<proteinExistence type="predicted"/>
<evidence type="ECO:0000256" key="8">
    <source>
        <dbReference type="SAM" id="SignalP"/>
    </source>
</evidence>
<comment type="function">
    <text evidence="1">Required for maximal bacterial cellulose synthesis.</text>
</comment>
<comment type="pathway">
    <text evidence="2">Glycan metabolism; bacterial cellulose biosynthesis.</text>
</comment>
<dbReference type="PANTHER" id="PTHR45586:SF1">
    <property type="entry name" value="LIPOPOLYSACCHARIDE ASSEMBLY PROTEIN B"/>
    <property type="match status" value="1"/>
</dbReference>
<dbReference type="InterPro" id="IPR008410">
    <property type="entry name" value="BCSC_C"/>
</dbReference>
<evidence type="ECO:0000256" key="3">
    <source>
        <dbReference type="ARBA" id="ARBA00022729"/>
    </source>
</evidence>
<feature type="domain" description="Cellulose synthase operon C C-terminal" evidence="9">
    <location>
        <begin position="819"/>
        <end position="1173"/>
    </location>
</feature>
<feature type="repeat" description="TPR" evidence="7">
    <location>
        <begin position="317"/>
        <end position="350"/>
    </location>
</feature>
<evidence type="ECO:0000313" key="11">
    <source>
        <dbReference type="Proteomes" id="UP001209922"/>
    </source>
</evidence>
<dbReference type="Proteomes" id="UP001209922">
    <property type="component" value="Unassembled WGS sequence"/>
</dbReference>
<evidence type="ECO:0000256" key="6">
    <source>
        <dbReference type="ARBA" id="ARBA00022916"/>
    </source>
</evidence>
<name>A0ABT3JSI7_9XANT</name>
<keyword evidence="5 7" id="KW-0802">TPR repeat</keyword>
<dbReference type="SMART" id="SM00028">
    <property type="entry name" value="TPR"/>
    <property type="match status" value="7"/>
</dbReference>